<proteinExistence type="inferred from homology"/>
<dbReference type="PANTHER" id="PTHR46696:SF1">
    <property type="entry name" value="CYTOCHROME P450 YJIB-RELATED"/>
    <property type="match status" value="1"/>
</dbReference>
<reference evidence="9 10" key="1">
    <citation type="submission" date="2016-10" db="EMBL/GenBank/DDBJ databases">
        <authorList>
            <person name="de Groot N.N."/>
        </authorList>
    </citation>
    <scope>NUCLEOTIDE SEQUENCE [LARGE SCALE GENOMIC DNA]</scope>
    <source>
        <strain evidence="9 10">DSM 44149</strain>
    </source>
</reference>
<feature type="region of interest" description="Disordered" evidence="8">
    <location>
        <begin position="56"/>
        <end position="78"/>
    </location>
</feature>
<keyword evidence="6 7" id="KW-0503">Monooxygenase</keyword>
<keyword evidence="10" id="KW-1185">Reference proteome</keyword>
<dbReference type="SUPFAM" id="SSF48264">
    <property type="entry name" value="Cytochrome P450"/>
    <property type="match status" value="1"/>
</dbReference>
<dbReference type="EMBL" id="LT629701">
    <property type="protein sequence ID" value="SDM63846.1"/>
    <property type="molecule type" value="Genomic_DNA"/>
</dbReference>
<dbReference type="CDD" id="cd11030">
    <property type="entry name" value="CYP105-like"/>
    <property type="match status" value="1"/>
</dbReference>
<dbReference type="InterPro" id="IPR001128">
    <property type="entry name" value="Cyt_P450"/>
</dbReference>
<dbReference type="PROSITE" id="PS00086">
    <property type="entry name" value="CYTOCHROME_P450"/>
    <property type="match status" value="1"/>
</dbReference>
<dbReference type="Proteomes" id="UP000183376">
    <property type="component" value="Chromosome I"/>
</dbReference>
<keyword evidence="4 7" id="KW-0560">Oxidoreductase</keyword>
<comment type="similarity">
    <text evidence="1 7">Belongs to the cytochrome P450 family.</text>
</comment>
<evidence type="ECO:0000256" key="4">
    <source>
        <dbReference type="ARBA" id="ARBA00023002"/>
    </source>
</evidence>
<dbReference type="Pfam" id="PF00067">
    <property type="entry name" value="p450"/>
    <property type="match status" value="1"/>
</dbReference>
<dbReference type="STRING" id="211114.SAMN04489726_2650"/>
<dbReference type="PRINTS" id="PR00385">
    <property type="entry name" value="P450"/>
</dbReference>
<dbReference type="GO" id="GO:0005506">
    <property type="term" value="F:iron ion binding"/>
    <property type="evidence" value="ECO:0007669"/>
    <property type="project" value="InterPro"/>
</dbReference>
<evidence type="ECO:0000256" key="5">
    <source>
        <dbReference type="ARBA" id="ARBA00023004"/>
    </source>
</evidence>
<name>A0A1G9UVH8_ALLAB</name>
<dbReference type="OrthoDB" id="3664945at2"/>
<dbReference type="InterPro" id="IPR017972">
    <property type="entry name" value="Cyt_P450_CS"/>
</dbReference>
<evidence type="ECO:0000256" key="7">
    <source>
        <dbReference type="RuleBase" id="RU000461"/>
    </source>
</evidence>
<dbReference type="PANTHER" id="PTHR46696">
    <property type="entry name" value="P450, PUTATIVE (EUROFUNG)-RELATED"/>
    <property type="match status" value="1"/>
</dbReference>
<gene>
    <name evidence="9" type="ORF">SAMN04489726_2650</name>
</gene>
<dbReference type="Gene3D" id="1.10.630.10">
    <property type="entry name" value="Cytochrome P450"/>
    <property type="match status" value="1"/>
</dbReference>
<dbReference type="GO" id="GO:0020037">
    <property type="term" value="F:heme binding"/>
    <property type="evidence" value="ECO:0007669"/>
    <property type="project" value="InterPro"/>
</dbReference>
<protein>
    <submittedName>
        <fullName evidence="9">Cytochrome P450</fullName>
    </submittedName>
</protein>
<feature type="region of interest" description="Disordered" evidence="8">
    <location>
        <begin position="1"/>
        <end position="28"/>
    </location>
</feature>
<keyword evidence="5 7" id="KW-0408">Iron</keyword>
<evidence type="ECO:0000256" key="3">
    <source>
        <dbReference type="ARBA" id="ARBA00022723"/>
    </source>
</evidence>
<keyword evidence="2 7" id="KW-0349">Heme</keyword>
<dbReference type="eggNOG" id="COG2124">
    <property type="taxonomic scope" value="Bacteria"/>
</dbReference>
<dbReference type="PRINTS" id="PR00359">
    <property type="entry name" value="BP450"/>
</dbReference>
<dbReference type="FunFam" id="1.10.630.10:FF:000018">
    <property type="entry name" value="Cytochrome P450 monooxygenase"/>
    <property type="match status" value="1"/>
</dbReference>
<sequence length="399" mass="43691">MTATRGTFPVDRDPARPLDPAPGYRELGERAAPVSCPIGVDARVLTRHSDIRTALADRRLSSRGAPSNHVVPGADPDEPVSPGVLLRLDGPEHARLRRLLIPEFTVRRIEALRPAIARLVDEHVDAMLASTEPVDLYRDFALPIPSLVICELLGVPYADRDSFQQQSALLVGVGGDPGATAAAAMEVQQFMAQLVLSKMEHPTDDLLGRLIRRAAETGEPLTVEELVSLGVTLLIAGHETTANMIALSTLALLRQPEQLAALRSDPALAPSAVEELLRYLSIVHFGLFRYVTEDVEIGQETIRAGEWLVAALSAGNREEAVFPDPDRLDLTRNARSHLAFGHGVHQCLGQQLARVELQEVFTRLYPRIPTLRLAVPFEEIQFKDDALVYGVRSLPVAWD</sequence>
<dbReference type="RefSeq" id="WP_030431757.1">
    <property type="nucleotide sequence ID" value="NZ_JOEF01000021.1"/>
</dbReference>
<dbReference type="AlphaFoldDB" id="A0A1G9UVH8"/>
<keyword evidence="3 7" id="KW-0479">Metal-binding</keyword>
<organism evidence="9 10">
    <name type="scientific">Allokutzneria albata</name>
    <name type="common">Kibdelosporangium albatum</name>
    <dbReference type="NCBI Taxonomy" id="211114"/>
    <lineage>
        <taxon>Bacteria</taxon>
        <taxon>Bacillati</taxon>
        <taxon>Actinomycetota</taxon>
        <taxon>Actinomycetes</taxon>
        <taxon>Pseudonocardiales</taxon>
        <taxon>Pseudonocardiaceae</taxon>
        <taxon>Allokutzneria</taxon>
    </lineage>
</organism>
<evidence type="ECO:0000256" key="6">
    <source>
        <dbReference type="ARBA" id="ARBA00023033"/>
    </source>
</evidence>
<dbReference type="InterPro" id="IPR036396">
    <property type="entry name" value="Cyt_P450_sf"/>
</dbReference>
<evidence type="ECO:0000256" key="8">
    <source>
        <dbReference type="SAM" id="MobiDB-lite"/>
    </source>
</evidence>
<dbReference type="GO" id="GO:0016705">
    <property type="term" value="F:oxidoreductase activity, acting on paired donors, with incorporation or reduction of molecular oxygen"/>
    <property type="evidence" value="ECO:0007669"/>
    <property type="project" value="InterPro"/>
</dbReference>
<evidence type="ECO:0000256" key="2">
    <source>
        <dbReference type="ARBA" id="ARBA00022617"/>
    </source>
</evidence>
<dbReference type="GO" id="GO:0004497">
    <property type="term" value="F:monooxygenase activity"/>
    <property type="evidence" value="ECO:0007669"/>
    <property type="project" value="UniProtKB-KW"/>
</dbReference>
<evidence type="ECO:0000313" key="9">
    <source>
        <dbReference type="EMBL" id="SDM63846.1"/>
    </source>
</evidence>
<accession>A0A1G9UVH8</accession>
<dbReference type="InterPro" id="IPR002397">
    <property type="entry name" value="Cyt_P450_B"/>
</dbReference>
<evidence type="ECO:0000313" key="10">
    <source>
        <dbReference type="Proteomes" id="UP000183376"/>
    </source>
</evidence>
<evidence type="ECO:0000256" key="1">
    <source>
        <dbReference type="ARBA" id="ARBA00010617"/>
    </source>
</evidence>